<organism evidence="1 2">
    <name type="scientific">Caligus rogercresseyi</name>
    <name type="common">Sea louse</name>
    <dbReference type="NCBI Taxonomy" id="217165"/>
    <lineage>
        <taxon>Eukaryota</taxon>
        <taxon>Metazoa</taxon>
        <taxon>Ecdysozoa</taxon>
        <taxon>Arthropoda</taxon>
        <taxon>Crustacea</taxon>
        <taxon>Multicrustacea</taxon>
        <taxon>Hexanauplia</taxon>
        <taxon>Copepoda</taxon>
        <taxon>Siphonostomatoida</taxon>
        <taxon>Caligidae</taxon>
        <taxon>Caligus</taxon>
    </lineage>
</organism>
<dbReference type="AlphaFoldDB" id="A0A7T8KHG9"/>
<accession>A0A7T8KHG9</accession>
<reference evidence="2" key="1">
    <citation type="submission" date="2021-01" db="EMBL/GenBank/DDBJ databases">
        <title>Caligus Genome Assembly.</title>
        <authorList>
            <person name="Gallardo-Escarate C."/>
        </authorList>
    </citation>
    <scope>NUCLEOTIDE SEQUENCE [LARGE SCALE GENOMIC DNA]</scope>
</reference>
<evidence type="ECO:0000313" key="1">
    <source>
        <dbReference type="EMBL" id="QQP56008.1"/>
    </source>
</evidence>
<evidence type="ECO:0000313" key="2">
    <source>
        <dbReference type="Proteomes" id="UP000595437"/>
    </source>
</evidence>
<dbReference type="OrthoDB" id="9983019at2759"/>
<protein>
    <submittedName>
        <fullName evidence="1">Decaprenyl-diphosphate synthase subunit 2</fullName>
    </submittedName>
</protein>
<name>A0A7T8KHG9_CALRO</name>
<feature type="non-terminal residue" evidence="1">
    <location>
        <position position="1"/>
    </location>
</feature>
<gene>
    <name evidence="1" type="ORF">FKW44_000525</name>
</gene>
<dbReference type="EMBL" id="CP045890">
    <property type="protein sequence ID" value="QQP56008.1"/>
    <property type="molecule type" value="Genomic_DNA"/>
</dbReference>
<keyword evidence="2" id="KW-1185">Reference proteome</keyword>
<proteinExistence type="predicted"/>
<dbReference type="Proteomes" id="UP000595437">
    <property type="component" value="Chromosome 1"/>
</dbReference>
<sequence length="101" mass="11453">SMEIIGRVLSRSLRGLHISQVHIPKRRGWDRCLSEAEKLVGFPSSFESLSAFMTEDVSTGPPMLGDSHPPITPSLPQSRGWFSMEGVGYKYEDLWHYYLPD</sequence>